<keyword evidence="14" id="KW-1185">Reference proteome</keyword>
<dbReference type="CDD" id="cd00190">
    <property type="entry name" value="Tryp_SPc"/>
    <property type="match status" value="1"/>
</dbReference>
<dbReference type="PROSITE" id="PS50240">
    <property type="entry name" value="TRYPSIN_DOM"/>
    <property type="match status" value="1"/>
</dbReference>
<dbReference type="Proteomes" id="UP000002282">
    <property type="component" value="Chromosome 3R"/>
</dbReference>
<reference evidence="13 14" key="1">
    <citation type="journal article" date="2007" name="Nature">
        <title>Evolution of genes and genomes on the Drosophila phylogeny.</title>
        <authorList>
            <consortium name="Drosophila 12 Genomes Consortium"/>
            <person name="Clark A.G."/>
            <person name="Eisen M.B."/>
            <person name="Smith D.R."/>
            <person name="Bergman C.M."/>
            <person name="Oliver B."/>
            <person name="Markow T.A."/>
            <person name="Kaufman T.C."/>
            <person name="Kellis M."/>
            <person name="Gelbart W."/>
            <person name="Iyer V.N."/>
            <person name="Pollard D.A."/>
            <person name="Sackton T.B."/>
            <person name="Larracuente A.M."/>
            <person name="Singh N.D."/>
            <person name="Abad J.P."/>
            <person name="Abt D.N."/>
            <person name="Adryan B."/>
            <person name="Aguade M."/>
            <person name="Akashi H."/>
            <person name="Anderson W.W."/>
            <person name="Aquadro C.F."/>
            <person name="Ardell D.H."/>
            <person name="Arguello R."/>
            <person name="Artieri C.G."/>
            <person name="Barbash D.A."/>
            <person name="Barker D."/>
            <person name="Barsanti P."/>
            <person name="Batterham P."/>
            <person name="Batzoglou S."/>
            <person name="Begun D."/>
            <person name="Bhutkar A."/>
            <person name="Blanco E."/>
            <person name="Bosak S.A."/>
            <person name="Bradley R.K."/>
            <person name="Brand A.D."/>
            <person name="Brent M.R."/>
            <person name="Brooks A.N."/>
            <person name="Brown R.H."/>
            <person name="Butlin R.K."/>
            <person name="Caggese C."/>
            <person name="Calvi B.R."/>
            <person name="Bernardo de Carvalho A."/>
            <person name="Caspi A."/>
            <person name="Castrezana S."/>
            <person name="Celniker S.E."/>
            <person name="Chang J.L."/>
            <person name="Chapple C."/>
            <person name="Chatterji S."/>
            <person name="Chinwalla A."/>
            <person name="Civetta A."/>
            <person name="Clifton S.W."/>
            <person name="Comeron J.M."/>
            <person name="Costello J.C."/>
            <person name="Coyne J.A."/>
            <person name="Daub J."/>
            <person name="David R.G."/>
            <person name="Delcher A.L."/>
            <person name="Delehaunty K."/>
            <person name="Do C.B."/>
            <person name="Ebling H."/>
            <person name="Edwards K."/>
            <person name="Eickbush T."/>
            <person name="Evans J.D."/>
            <person name="Filipski A."/>
            <person name="Findeiss S."/>
            <person name="Freyhult E."/>
            <person name="Fulton L."/>
            <person name="Fulton R."/>
            <person name="Garcia A.C."/>
            <person name="Gardiner A."/>
            <person name="Garfield D.A."/>
            <person name="Garvin B.E."/>
            <person name="Gibson G."/>
            <person name="Gilbert D."/>
            <person name="Gnerre S."/>
            <person name="Godfrey J."/>
            <person name="Good R."/>
            <person name="Gotea V."/>
            <person name="Gravely B."/>
            <person name="Greenberg A.J."/>
            <person name="Griffiths-Jones S."/>
            <person name="Gross S."/>
            <person name="Guigo R."/>
            <person name="Gustafson E.A."/>
            <person name="Haerty W."/>
            <person name="Hahn M.W."/>
            <person name="Halligan D.L."/>
            <person name="Halpern A.L."/>
            <person name="Halter G.M."/>
            <person name="Han M.V."/>
            <person name="Heger A."/>
            <person name="Hillier L."/>
            <person name="Hinrichs A.S."/>
            <person name="Holmes I."/>
            <person name="Hoskins R.A."/>
            <person name="Hubisz M.J."/>
            <person name="Hultmark D."/>
            <person name="Huntley M.A."/>
            <person name="Jaffe D.B."/>
            <person name="Jagadeeshan S."/>
            <person name="Jeck W.R."/>
            <person name="Johnson J."/>
            <person name="Jones C.D."/>
            <person name="Jordan W.C."/>
            <person name="Karpen G.H."/>
            <person name="Kataoka E."/>
            <person name="Keightley P.D."/>
            <person name="Kheradpour P."/>
            <person name="Kirkness E.F."/>
            <person name="Koerich L.B."/>
            <person name="Kristiansen K."/>
            <person name="Kudrna D."/>
            <person name="Kulathinal R.J."/>
            <person name="Kumar S."/>
            <person name="Kwok R."/>
            <person name="Lander E."/>
            <person name="Langley C.H."/>
            <person name="Lapoint R."/>
            <person name="Lazzaro B.P."/>
            <person name="Lee S.J."/>
            <person name="Levesque L."/>
            <person name="Li R."/>
            <person name="Lin C.F."/>
            <person name="Lin M.F."/>
            <person name="Lindblad-Toh K."/>
            <person name="Llopart A."/>
            <person name="Long M."/>
            <person name="Low L."/>
            <person name="Lozovsky E."/>
            <person name="Lu J."/>
            <person name="Luo M."/>
            <person name="Machado C.A."/>
            <person name="Makalowski W."/>
            <person name="Marzo M."/>
            <person name="Matsuda M."/>
            <person name="Matzkin L."/>
            <person name="McAllister B."/>
            <person name="McBride C.S."/>
            <person name="McKernan B."/>
            <person name="McKernan K."/>
            <person name="Mendez-Lago M."/>
            <person name="Minx P."/>
            <person name="Mollenhauer M.U."/>
            <person name="Montooth K."/>
            <person name="Mount S.M."/>
            <person name="Mu X."/>
            <person name="Myers E."/>
            <person name="Negre B."/>
            <person name="Newfeld S."/>
            <person name="Nielsen R."/>
            <person name="Noor M.A."/>
            <person name="O'Grady P."/>
            <person name="Pachter L."/>
            <person name="Papaceit M."/>
            <person name="Parisi M.J."/>
            <person name="Parisi M."/>
            <person name="Parts L."/>
            <person name="Pedersen J.S."/>
            <person name="Pesole G."/>
            <person name="Phillippy A.M."/>
            <person name="Ponting C.P."/>
            <person name="Pop M."/>
            <person name="Porcelli D."/>
            <person name="Powell J.R."/>
            <person name="Prohaska S."/>
            <person name="Pruitt K."/>
            <person name="Puig M."/>
            <person name="Quesneville H."/>
            <person name="Ram K.R."/>
            <person name="Rand D."/>
            <person name="Rasmussen M.D."/>
            <person name="Reed L.K."/>
            <person name="Reenan R."/>
            <person name="Reily A."/>
            <person name="Remington K.A."/>
            <person name="Rieger T.T."/>
            <person name="Ritchie M.G."/>
            <person name="Robin C."/>
            <person name="Rogers Y.H."/>
            <person name="Rohde C."/>
            <person name="Rozas J."/>
            <person name="Rubenfield M.J."/>
            <person name="Ruiz A."/>
            <person name="Russo S."/>
            <person name="Salzberg S.L."/>
            <person name="Sanchez-Gracia A."/>
            <person name="Saranga D.J."/>
            <person name="Sato H."/>
            <person name="Schaeffer S.W."/>
            <person name="Schatz M.C."/>
            <person name="Schlenke T."/>
            <person name="Schwartz R."/>
            <person name="Segarra C."/>
            <person name="Singh R.S."/>
            <person name="Sirot L."/>
            <person name="Sirota M."/>
            <person name="Sisneros N.B."/>
            <person name="Smith C.D."/>
            <person name="Smith T.F."/>
            <person name="Spieth J."/>
            <person name="Stage D.E."/>
            <person name="Stark A."/>
            <person name="Stephan W."/>
            <person name="Strausberg R.L."/>
            <person name="Strempel S."/>
            <person name="Sturgill D."/>
            <person name="Sutton G."/>
            <person name="Sutton G.G."/>
            <person name="Tao W."/>
            <person name="Teichmann S."/>
            <person name="Tobari Y.N."/>
            <person name="Tomimura Y."/>
            <person name="Tsolas J.M."/>
            <person name="Valente V.L."/>
            <person name="Venter E."/>
            <person name="Venter J.C."/>
            <person name="Vicario S."/>
            <person name="Vieira F.G."/>
            <person name="Vilella A.J."/>
            <person name="Villasante A."/>
            <person name="Walenz B."/>
            <person name="Wang J."/>
            <person name="Wasserman M."/>
            <person name="Watts T."/>
            <person name="Wilson D."/>
            <person name="Wilson R.K."/>
            <person name="Wing R.A."/>
            <person name="Wolfner M.F."/>
            <person name="Wong A."/>
            <person name="Wong G.K."/>
            <person name="Wu C.I."/>
            <person name="Wu G."/>
            <person name="Yamamoto D."/>
            <person name="Yang H.P."/>
            <person name="Yang S.P."/>
            <person name="Yorke J.A."/>
            <person name="Yoshida K."/>
            <person name="Zdobnov E."/>
            <person name="Zhang P."/>
            <person name="Zhang Y."/>
            <person name="Zimin A.V."/>
            <person name="Baldwin J."/>
            <person name="Abdouelleil A."/>
            <person name="Abdulkadir J."/>
            <person name="Abebe A."/>
            <person name="Abera B."/>
            <person name="Abreu J."/>
            <person name="Acer S.C."/>
            <person name="Aftuck L."/>
            <person name="Alexander A."/>
            <person name="An P."/>
            <person name="Anderson E."/>
            <person name="Anderson S."/>
            <person name="Arachi H."/>
            <person name="Azer M."/>
            <person name="Bachantsang P."/>
            <person name="Barry A."/>
            <person name="Bayul T."/>
            <person name="Berlin A."/>
            <person name="Bessette D."/>
            <person name="Bloom T."/>
            <person name="Blye J."/>
            <person name="Boguslavskiy L."/>
            <person name="Bonnet C."/>
            <person name="Boukhgalter B."/>
            <person name="Bourzgui I."/>
            <person name="Brown A."/>
            <person name="Cahill P."/>
            <person name="Channer S."/>
            <person name="Cheshatsang Y."/>
            <person name="Chuda L."/>
            <person name="Citroen M."/>
            <person name="Collymore A."/>
            <person name="Cooke P."/>
            <person name="Costello M."/>
            <person name="D'Aco K."/>
            <person name="Daza R."/>
            <person name="De Haan G."/>
            <person name="DeGray S."/>
            <person name="DeMaso C."/>
            <person name="Dhargay N."/>
            <person name="Dooley K."/>
            <person name="Dooley E."/>
            <person name="Doricent M."/>
            <person name="Dorje P."/>
            <person name="Dorjee K."/>
            <person name="Dupes A."/>
            <person name="Elong R."/>
            <person name="Falk J."/>
            <person name="Farina A."/>
            <person name="Faro S."/>
            <person name="Ferguson D."/>
            <person name="Fisher S."/>
            <person name="Foley C.D."/>
            <person name="Franke A."/>
            <person name="Friedrich D."/>
            <person name="Gadbois L."/>
            <person name="Gearin G."/>
            <person name="Gearin C.R."/>
            <person name="Giannoukos G."/>
            <person name="Goode T."/>
            <person name="Graham J."/>
            <person name="Grandbois E."/>
            <person name="Grewal S."/>
            <person name="Gyaltsen K."/>
            <person name="Hafez N."/>
            <person name="Hagos B."/>
            <person name="Hall J."/>
            <person name="Henson C."/>
            <person name="Hollinger A."/>
            <person name="Honan T."/>
            <person name="Huard M.D."/>
            <person name="Hughes L."/>
            <person name="Hurhula B."/>
            <person name="Husby M.E."/>
            <person name="Kamat A."/>
            <person name="Kanga B."/>
            <person name="Kashin S."/>
            <person name="Khazanovich D."/>
            <person name="Kisner P."/>
            <person name="Lance K."/>
            <person name="Lara M."/>
            <person name="Lee W."/>
            <person name="Lennon N."/>
            <person name="Letendre F."/>
            <person name="LeVine R."/>
            <person name="Lipovsky A."/>
            <person name="Liu X."/>
            <person name="Liu J."/>
            <person name="Liu S."/>
            <person name="Lokyitsang T."/>
            <person name="Lokyitsang Y."/>
            <person name="Lubonja R."/>
            <person name="Lui A."/>
            <person name="MacDonald P."/>
            <person name="Magnisalis V."/>
            <person name="Maru K."/>
            <person name="Matthews C."/>
            <person name="McCusker W."/>
            <person name="McDonough S."/>
            <person name="Mehta T."/>
            <person name="Meldrim J."/>
            <person name="Meneus L."/>
            <person name="Mihai O."/>
            <person name="Mihalev A."/>
            <person name="Mihova T."/>
            <person name="Mittelman R."/>
            <person name="Mlenga V."/>
            <person name="Montmayeur A."/>
            <person name="Mulrain L."/>
            <person name="Navidi A."/>
            <person name="Naylor J."/>
            <person name="Negash T."/>
            <person name="Nguyen T."/>
            <person name="Nguyen N."/>
            <person name="Nicol R."/>
            <person name="Norbu C."/>
            <person name="Norbu N."/>
            <person name="Novod N."/>
            <person name="O'Neill B."/>
            <person name="Osman S."/>
            <person name="Markiewicz E."/>
            <person name="Oyono O.L."/>
            <person name="Patti C."/>
            <person name="Phunkhang P."/>
            <person name="Pierre F."/>
            <person name="Priest M."/>
            <person name="Raghuraman S."/>
            <person name="Rege F."/>
            <person name="Reyes R."/>
            <person name="Rise C."/>
            <person name="Rogov P."/>
            <person name="Ross K."/>
            <person name="Ryan E."/>
            <person name="Settipalli S."/>
            <person name="Shea T."/>
            <person name="Sherpa N."/>
            <person name="Shi L."/>
            <person name="Shih D."/>
            <person name="Sparrow T."/>
            <person name="Spaulding J."/>
            <person name="Stalker J."/>
            <person name="Stange-Thomann N."/>
            <person name="Stavropoulos S."/>
            <person name="Stone C."/>
            <person name="Strader C."/>
            <person name="Tesfaye S."/>
            <person name="Thomson T."/>
            <person name="Thoulutsang Y."/>
            <person name="Thoulutsang D."/>
            <person name="Topham K."/>
            <person name="Topping I."/>
            <person name="Tsamla T."/>
            <person name="Vassiliev H."/>
            <person name="Vo A."/>
            <person name="Wangchuk T."/>
            <person name="Wangdi T."/>
            <person name="Weiand M."/>
            <person name="Wilkinson J."/>
            <person name="Wilson A."/>
            <person name="Yadav S."/>
            <person name="Young G."/>
            <person name="Yu Q."/>
            <person name="Zembek L."/>
            <person name="Zhong D."/>
            <person name="Zimmer A."/>
            <person name="Zwirko Z."/>
            <person name="Jaffe D.B."/>
            <person name="Alvarez P."/>
            <person name="Brockman W."/>
            <person name="Butler J."/>
            <person name="Chin C."/>
            <person name="Gnerre S."/>
            <person name="Grabherr M."/>
            <person name="Kleber M."/>
            <person name="Mauceli E."/>
            <person name="MacCallum I."/>
        </authorList>
    </citation>
    <scope>NUCLEOTIDE SEQUENCE [LARGE SCALE GENOMIC DNA]</scope>
    <source>
        <strain evidence="14">Tai18E2 / Tucson 14021-0261.01</strain>
    </source>
</reference>
<dbReference type="InterPro" id="IPR043504">
    <property type="entry name" value="Peptidase_S1_PA_chymotrypsin"/>
</dbReference>
<evidence type="ECO:0000256" key="8">
    <source>
        <dbReference type="ARBA" id="ARBA00022837"/>
    </source>
</evidence>
<evidence type="ECO:0000256" key="6">
    <source>
        <dbReference type="ARBA" id="ARBA00022801"/>
    </source>
</evidence>
<evidence type="ECO:0000256" key="7">
    <source>
        <dbReference type="ARBA" id="ARBA00022825"/>
    </source>
</evidence>
<feature type="signal peptide" evidence="11">
    <location>
        <begin position="1"/>
        <end position="21"/>
    </location>
</feature>
<dbReference type="GO" id="GO:0006508">
    <property type="term" value="P:proteolysis"/>
    <property type="evidence" value="ECO:0007669"/>
    <property type="project" value="UniProtKB-KW"/>
</dbReference>
<evidence type="ECO:0000256" key="5">
    <source>
        <dbReference type="ARBA" id="ARBA00022723"/>
    </source>
</evidence>
<accession>B4PNI8</accession>
<dbReference type="EC" id="3.4.21.10" evidence="2"/>
<evidence type="ECO:0000256" key="1">
    <source>
        <dbReference type="ARBA" id="ARBA00001656"/>
    </source>
</evidence>
<keyword evidence="4" id="KW-0645">Protease</keyword>
<dbReference type="PANTHER" id="PTHR24252:SF8">
    <property type="entry name" value="ACROSIN"/>
    <property type="match status" value="1"/>
</dbReference>
<dbReference type="GO" id="GO:0046872">
    <property type="term" value="F:metal ion binding"/>
    <property type="evidence" value="ECO:0007669"/>
    <property type="project" value="UniProtKB-KW"/>
</dbReference>
<dbReference type="InterPro" id="IPR033116">
    <property type="entry name" value="TRYPSIN_SER"/>
</dbReference>
<keyword evidence="9" id="KW-0865">Zymogen</keyword>
<evidence type="ECO:0000256" key="10">
    <source>
        <dbReference type="ARBA" id="ARBA00023157"/>
    </source>
</evidence>
<dbReference type="PANTHER" id="PTHR24252">
    <property type="entry name" value="ACROSIN-RELATED"/>
    <property type="match status" value="1"/>
</dbReference>
<evidence type="ECO:0000259" key="12">
    <source>
        <dbReference type="PROSITE" id="PS50240"/>
    </source>
</evidence>
<dbReference type="SUPFAM" id="SSF50494">
    <property type="entry name" value="Trypsin-like serine proteases"/>
    <property type="match status" value="1"/>
</dbReference>
<gene>
    <name evidence="13" type="primary">Dyak\GE25618</name>
    <name evidence="13" type="synonym">dyak_GLEANR_9233</name>
    <name evidence="13" type="synonym">GE25618</name>
    <name evidence="13" type="ORF">Dyak_GE25618</name>
</gene>
<dbReference type="SMR" id="B4PNI8"/>
<dbReference type="OrthoDB" id="547031at2759"/>
<dbReference type="EMBL" id="CM000160">
    <property type="protein sequence ID" value="EDW96051.2"/>
    <property type="molecule type" value="Genomic_DNA"/>
</dbReference>
<dbReference type="MEROPS" id="S01.A24"/>
<dbReference type="AlphaFoldDB" id="B4PNI8"/>
<dbReference type="HOGENOM" id="CLU_006842_0_3_1"/>
<feature type="chain" id="PRO_5006459073" description="Acrosin" evidence="11">
    <location>
        <begin position="22"/>
        <end position="348"/>
    </location>
</feature>
<dbReference type="KEGG" id="dya:Dyak_GE25618"/>
<dbReference type="InterPro" id="IPR001314">
    <property type="entry name" value="Peptidase_S1A"/>
</dbReference>
<reference evidence="13 14" key="2">
    <citation type="journal article" date="2007" name="PLoS Biol.">
        <title>Principles of genome evolution in the Drosophila melanogaster species group.</title>
        <authorList>
            <person name="Ranz J.M."/>
            <person name="Maurin D."/>
            <person name="Chan Y.S."/>
            <person name="von Grotthuss M."/>
            <person name="Hillier L.W."/>
            <person name="Roote J."/>
            <person name="Ashburner M."/>
            <person name="Bergman C.M."/>
        </authorList>
    </citation>
    <scope>NUCLEOTIDE SEQUENCE [LARGE SCALE GENOMIC DNA]</scope>
    <source>
        <strain evidence="14">Tai18E2 / Tucson 14021-0261.01</strain>
    </source>
</reference>
<evidence type="ECO:0000256" key="3">
    <source>
        <dbReference type="ARBA" id="ARBA00017161"/>
    </source>
</evidence>
<evidence type="ECO:0000313" key="13">
    <source>
        <dbReference type="EMBL" id="EDW96051.2"/>
    </source>
</evidence>
<evidence type="ECO:0000313" key="14">
    <source>
        <dbReference type="Proteomes" id="UP000002282"/>
    </source>
</evidence>
<evidence type="ECO:0000256" key="11">
    <source>
        <dbReference type="SAM" id="SignalP"/>
    </source>
</evidence>
<keyword evidence="8" id="KW-0106">Calcium</keyword>
<keyword evidence="6 13" id="KW-0378">Hydrolase</keyword>
<keyword evidence="5" id="KW-0479">Metal-binding</keyword>
<evidence type="ECO:0000256" key="4">
    <source>
        <dbReference type="ARBA" id="ARBA00022670"/>
    </source>
</evidence>
<dbReference type="PRINTS" id="PR00722">
    <property type="entry name" value="CHYMOTRYPSIN"/>
</dbReference>
<dbReference type="InterPro" id="IPR001254">
    <property type="entry name" value="Trypsin_dom"/>
</dbReference>
<dbReference type="FunFam" id="2.40.10.10:FF:000078">
    <property type="entry name" value="Serine protease H137"/>
    <property type="match status" value="1"/>
</dbReference>
<comment type="catalytic activity">
    <reaction evidence="1">
        <text>Preferential cleavage: Arg-|-Xaa, Lys-|-Xaa.</text>
        <dbReference type="EC" id="3.4.21.10"/>
    </reaction>
</comment>
<keyword evidence="10" id="KW-1015">Disulfide bond</keyword>
<evidence type="ECO:0000256" key="2">
    <source>
        <dbReference type="ARBA" id="ARBA00012050"/>
    </source>
</evidence>
<dbReference type="GO" id="GO:0004252">
    <property type="term" value="F:serine-type endopeptidase activity"/>
    <property type="evidence" value="ECO:0007669"/>
    <property type="project" value="InterPro"/>
</dbReference>
<name>B4PNI8_DROYA</name>
<proteinExistence type="predicted"/>
<dbReference type="Pfam" id="PF00089">
    <property type="entry name" value="Trypsin"/>
    <property type="match status" value="1"/>
</dbReference>
<keyword evidence="7" id="KW-0720">Serine protease</keyword>
<dbReference type="InterPro" id="IPR009003">
    <property type="entry name" value="Peptidase_S1_PA"/>
</dbReference>
<feature type="domain" description="Peptidase S1" evidence="12">
    <location>
        <begin position="89"/>
        <end position="347"/>
    </location>
</feature>
<keyword evidence="11" id="KW-0732">Signal</keyword>
<dbReference type="SMART" id="SM00020">
    <property type="entry name" value="Tryp_SPc"/>
    <property type="match status" value="1"/>
</dbReference>
<protein>
    <recommendedName>
        <fullName evidence="3">Acrosin</fullName>
        <ecNumber evidence="2">3.4.21.10</ecNumber>
    </recommendedName>
</protein>
<dbReference type="Gene3D" id="2.40.10.10">
    <property type="entry name" value="Trypsin-like serine proteases"/>
    <property type="match status" value="2"/>
</dbReference>
<evidence type="ECO:0000256" key="9">
    <source>
        <dbReference type="ARBA" id="ARBA00023145"/>
    </source>
</evidence>
<organism evidence="13 14">
    <name type="scientific">Drosophila yakuba</name>
    <name type="common">Fruit fly</name>
    <dbReference type="NCBI Taxonomy" id="7245"/>
    <lineage>
        <taxon>Eukaryota</taxon>
        <taxon>Metazoa</taxon>
        <taxon>Ecdysozoa</taxon>
        <taxon>Arthropoda</taxon>
        <taxon>Hexapoda</taxon>
        <taxon>Insecta</taxon>
        <taxon>Pterygota</taxon>
        <taxon>Neoptera</taxon>
        <taxon>Endopterygota</taxon>
        <taxon>Diptera</taxon>
        <taxon>Brachycera</taxon>
        <taxon>Muscomorpha</taxon>
        <taxon>Ephydroidea</taxon>
        <taxon>Drosophilidae</taxon>
        <taxon>Drosophila</taxon>
        <taxon>Sophophora</taxon>
    </lineage>
</organism>
<dbReference type="PROSITE" id="PS00135">
    <property type="entry name" value="TRYPSIN_SER"/>
    <property type="match status" value="1"/>
</dbReference>
<dbReference type="eggNOG" id="KOG3627">
    <property type="taxonomic scope" value="Eukaryota"/>
</dbReference>
<sequence length="348" mass="38845">MFIPLRVYIPFVIPFLQLAYSTKPDCHPDERYVSLYECSHVYKTAWSWTLMREYDIDVWRRDRRICCPPPGNRIPSTDICGQSPLVPRIVGGSDARPHEFPWMAMLLYLNRSSLEILPLCAGSLINNRYVVTSAHCVVGVPDDLSLKNVRLGEHDITNNPAYDPKCRNQASRCALPNLEVGVEEIIVHGRFNSSFLGRIQNDIALLRLKMPVRYSTGIQPICLQNPDPFTKSRFEVAGWGITNNGSFSRVLQRGVIREKELRVCAGRIRFLDFNVHSQICAGGDGGVDTCSGDSGGPLMATVGRMDNTRIYLAGITSYGSQKCGAIGFPGVYTKTSAFLGWIRGLLRP</sequence>